<evidence type="ECO:0000313" key="1">
    <source>
        <dbReference type="Proteomes" id="UP000887576"/>
    </source>
</evidence>
<sequence length="210" mass="24423">MSLSKSLLFPRLRTGYFVVRAIQTTPSVSSGHHIEHWWGHEKAAGREIVGHGVSGEPTYQDRLDYWYPAIRFRLDDDVSKPLRVKEKNDWKNLTPEEKKILYRYSFKQTLAEFEAPNGYWKLIASVVFFVLSLGTFYAVFLNHFVYPALPPTFDNDYKEAAVERMLTLEKGQFLGPAKYYDYENNRLISLRNYAFNLVLGLLVLSTIKLN</sequence>
<name>A0AC34RK04_9BILA</name>
<evidence type="ECO:0000313" key="2">
    <source>
        <dbReference type="WBParaSite" id="JU765_v2.g753.t2"/>
    </source>
</evidence>
<proteinExistence type="predicted"/>
<accession>A0AC34RK04</accession>
<dbReference type="WBParaSite" id="JU765_v2.g753.t2">
    <property type="protein sequence ID" value="JU765_v2.g753.t2"/>
    <property type="gene ID" value="JU765_v2.g753"/>
</dbReference>
<organism evidence="1 2">
    <name type="scientific">Panagrolaimus sp. JU765</name>
    <dbReference type="NCBI Taxonomy" id="591449"/>
    <lineage>
        <taxon>Eukaryota</taxon>
        <taxon>Metazoa</taxon>
        <taxon>Ecdysozoa</taxon>
        <taxon>Nematoda</taxon>
        <taxon>Chromadorea</taxon>
        <taxon>Rhabditida</taxon>
        <taxon>Tylenchina</taxon>
        <taxon>Panagrolaimomorpha</taxon>
        <taxon>Panagrolaimoidea</taxon>
        <taxon>Panagrolaimidae</taxon>
        <taxon>Panagrolaimus</taxon>
    </lineage>
</organism>
<reference evidence="2" key="1">
    <citation type="submission" date="2022-11" db="UniProtKB">
        <authorList>
            <consortium name="WormBaseParasite"/>
        </authorList>
    </citation>
    <scope>IDENTIFICATION</scope>
</reference>
<protein>
    <submittedName>
        <fullName evidence="2">Cytochrome c oxidase subunit 4</fullName>
    </submittedName>
</protein>
<dbReference type="Proteomes" id="UP000887576">
    <property type="component" value="Unplaced"/>
</dbReference>